<dbReference type="InterPro" id="IPR055621">
    <property type="entry name" value="DUF7197"/>
</dbReference>
<proteinExistence type="predicted"/>
<sequence length="181" mass="21910">MLLDMNVYAKQNDLLLTNLISYYSDQDYQQLDKILPILNGTSPISLRIIDWFVTNYAKQHYVVYMYADSRFKVYNDYKLKLKAYSKKRFDPFCRWEKNVIPYRTNQFIQTTIGQLNFFKWMLDNGILDYIQEHYECIEKDMMLRNTTKPKTEKNRKKREELSVFASKTIKKEVIEIELSFD</sequence>
<name>A0A6C0HY59_9ZZZZ</name>
<dbReference type="EMBL" id="MN740041">
    <property type="protein sequence ID" value="QHT85320.1"/>
    <property type="molecule type" value="Genomic_DNA"/>
</dbReference>
<evidence type="ECO:0000313" key="1">
    <source>
        <dbReference type="EMBL" id="QHT85320.1"/>
    </source>
</evidence>
<protein>
    <submittedName>
        <fullName evidence="1">Uncharacterized protein</fullName>
    </submittedName>
</protein>
<reference evidence="1" key="1">
    <citation type="journal article" date="2020" name="Nature">
        <title>Giant virus diversity and host interactions through global metagenomics.</title>
        <authorList>
            <person name="Schulz F."/>
            <person name="Roux S."/>
            <person name="Paez-Espino D."/>
            <person name="Jungbluth S."/>
            <person name="Walsh D.A."/>
            <person name="Denef V.J."/>
            <person name="McMahon K.D."/>
            <person name="Konstantinidis K.T."/>
            <person name="Eloe-Fadrosh E.A."/>
            <person name="Kyrpides N.C."/>
            <person name="Woyke T."/>
        </authorList>
    </citation>
    <scope>NUCLEOTIDE SEQUENCE</scope>
    <source>
        <strain evidence="1">GVMAG-M-3300023184-17</strain>
    </source>
</reference>
<organism evidence="1">
    <name type="scientific">viral metagenome</name>
    <dbReference type="NCBI Taxonomy" id="1070528"/>
    <lineage>
        <taxon>unclassified sequences</taxon>
        <taxon>metagenomes</taxon>
        <taxon>organismal metagenomes</taxon>
    </lineage>
</organism>
<dbReference type="Pfam" id="PF23827">
    <property type="entry name" value="DUF7197"/>
    <property type="match status" value="1"/>
</dbReference>
<accession>A0A6C0HY59</accession>
<dbReference type="AlphaFoldDB" id="A0A6C0HY59"/>